<dbReference type="AlphaFoldDB" id="A0A0P8YL09"/>
<name>A0A0P8YL09_DROAN</name>
<evidence type="ECO:0000313" key="2">
    <source>
        <dbReference type="EMBL" id="KPU81792.1"/>
    </source>
</evidence>
<accession>A0A0P8YL09</accession>
<keyword evidence="1" id="KW-0175">Coiled coil</keyword>
<keyword evidence="3" id="KW-1185">Reference proteome</keyword>
<protein>
    <submittedName>
        <fullName evidence="2">Uncharacterized protein, isoform A</fullName>
    </submittedName>
</protein>
<evidence type="ECO:0000256" key="1">
    <source>
        <dbReference type="SAM" id="Coils"/>
    </source>
</evidence>
<reference evidence="2 3" key="1">
    <citation type="journal article" date="2007" name="Nature">
        <title>Evolution of genes and genomes on the Drosophila phylogeny.</title>
        <authorList>
            <consortium name="Drosophila 12 Genomes Consortium"/>
            <person name="Clark A.G."/>
            <person name="Eisen M.B."/>
            <person name="Smith D.R."/>
            <person name="Bergman C.M."/>
            <person name="Oliver B."/>
            <person name="Markow T.A."/>
            <person name="Kaufman T.C."/>
            <person name="Kellis M."/>
            <person name="Gelbart W."/>
            <person name="Iyer V.N."/>
            <person name="Pollard D.A."/>
            <person name="Sackton T.B."/>
            <person name="Larracuente A.M."/>
            <person name="Singh N.D."/>
            <person name="Abad J.P."/>
            <person name="Abt D.N."/>
            <person name="Adryan B."/>
            <person name="Aguade M."/>
            <person name="Akashi H."/>
            <person name="Anderson W.W."/>
            <person name="Aquadro C.F."/>
            <person name="Ardell D.H."/>
            <person name="Arguello R."/>
            <person name="Artieri C.G."/>
            <person name="Barbash D.A."/>
            <person name="Barker D."/>
            <person name="Barsanti P."/>
            <person name="Batterham P."/>
            <person name="Batzoglou S."/>
            <person name="Begun D."/>
            <person name="Bhutkar A."/>
            <person name="Blanco E."/>
            <person name="Bosak S.A."/>
            <person name="Bradley R.K."/>
            <person name="Brand A.D."/>
            <person name="Brent M.R."/>
            <person name="Brooks A.N."/>
            <person name="Brown R.H."/>
            <person name="Butlin R.K."/>
            <person name="Caggese C."/>
            <person name="Calvi B.R."/>
            <person name="Bernardo de Carvalho A."/>
            <person name="Caspi A."/>
            <person name="Castrezana S."/>
            <person name="Celniker S.E."/>
            <person name="Chang J.L."/>
            <person name="Chapple C."/>
            <person name="Chatterji S."/>
            <person name="Chinwalla A."/>
            <person name="Civetta A."/>
            <person name="Clifton S.W."/>
            <person name="Comeron J.M."/>
            <person name="Costello J.C."/>
            <person name="Coyne J.A."/>
            <person name="Daub J."/>
            <person name="David R.G."/>
            <person name="Delcher A.L."/>
            <person name="Delehaunty K."/>
            <person name="Do C.B."/>
            <person name="Ebling H."/>
            <person name="Edwards K."/>
            <person name="Eickbush T."/>
            <person name="Evans J.D."/>
            <person name="Filipski A."/>
            <person name="Findeiss S."/>
            <person name="Freyhult E."/>
            <person name="Fulton L."/>
            <person name="Fulton R."/>
            <person name="Garcia A.C."/>
            <person name="Gardiner A."/>
            <person name="Garfield D.A."/>
            <person name="Garvin B.E."/>
            <person name="Gibson G."/>
            <person name="Gilbert D."/>
            <person name="Gnerre S."/>
            <person name="Godfrey J."/>
            <person name="Good R."/>
            <person name="Gotea V."/>
            <person name="Gravely B."/>
            <person name="Greenberg A.J."/>
            <person name="Griffiths-Jones S."/>
            <person name="Gross S."/>
            <person name="Guigo R."/>
            <person name="Gustafson E.A."/>
            <person name="Haerty W."/>
            <person name="Hahn M.W."/>
            <person name="Halligan D.L."/>
            <person name="Halpern A.L."/>
            <person name="Halter G.M."/>
            <person name="Han M.V."/>
            <person name="Heger A."/>
            <person name="Hillier L."/>
            <person name="Hinrichs A.S."/>
            <person name="Holmes I."/>
            <person name="Hoskins R.A."/>
            <person name="Hubisz M.J."/>
            <person name="Hultmark D."/>
            <person name="Huntley M.A."/>
            <person name="Jaffe D.B."/>
            <person name="Jagadeeshan S."/>
            <person name="Jeck W.R."/>
            <person name="Johnson J."/>
            <person name="Jones C.D."/>
            <person name="Jordan W.C."/>
            <person name="Karpen G.H."/>
            <person name="Kataoka E."/>
            <person name="Keightley P.D."/>
            <person name="Kheradpour P."/>
            <person name="Kirkness E.F."/>
            <person name="Koerich L.B."/>
            <person name="Kristiansen K."/>
            <person name="Kudrna D."/>
            <person name="Kulathinal R.J."/>
            <person name="Kumar S."/>
            <person name="Kwok R."/>
            <person name="Lander E."/>
            <person name="Langley C.H."/>
            <person name="Lapoint R."/>
            <person name="Lazzaro B.P."/>
            <person name="Lee S.J."/>
            <person name="Levesque L."/>
            <person name="Li R."/>
            <person name="Lin C.F."/>
            <person name="Lin M.F."/>
            <person name="Lindblad-Toh K."/>
            <person name="Llopart A."/>
            <person name="Long M."/>
            <person name="Low L."/>
            <person name="Lozovsky E."/>
            <person name="Lu J."/>
            <person name="Luo M."/>
            <person name="Machado C.A."/>
            <person name="Makalowski W."/>
            <person name="Marzo M."/>
            <person name="Matsuda M."/>
            <person name="Matzkin L."/>
            <person name="McAllister B."/>
            <person name="McBride C.S."/>
            <person name="McKernan B."/>
            <person name="McKernan K."/>
            <person name="Mendez-Lago M."/>
            <person name="Minx P."/>
            <person name="Mollenhauer M.U."/>
            <person name="Montooth K."/>
            <person name="Mount S.M."/>
            <person name="Mu X."/>
            <person name="Myers E."/>
            <person name="Negre B."/>
            <person name="Newfeld S."/>
            <person name="Nielsen R."/>
            <person name="Noor M.A."/>
            <person name="O'Grady P."/>
            <person name="Pachter L."/>
            <person name="Papaceit M."/>
            <person name="Parisi M.J."/>
            <person name="Parisi M."/>
            <person name="Parts L."/>
            <person name="Pedersen J.S."/>
            <person name="Pesole G."/>
            <person name="Phillippy A.M."/>
            <person name="Ponting C.P."/>
            <person name="Pop M."/>
            <person name="Porcelli D."/>
            <person name="Powell J.R."/>
            <person name="Prohaska S."/>
            <person name="Pruitt K."/>
            <person name="Puig M."/>
            <person name="Quesneville H."/>
            <person name="Ram K.R."/>
            <person name="Rand D."/>
            <person name="Rasmussen M.D."/>
            <person name="Reed L.K."/>
            <person name="Reenan R."/>
            <person name="Reily A."/>
            <person name="Remington K.A."/>
            <person name="Rieger T.T."/>
            <person name="Ritchie M.G."/>
            <person name="Robin C."/>
            <person name="Rogers Y.H."/>
            <person name="Rohde C."/>
            <person name="Rozas J."/>
            <person name="Rubenfield M.J."/>
            <person name="Ruiz A."/>
            <person name="Russo S."/>
            <person name="Salzberg S.L."/>
            <person name="Sanchez-Gracia A."/>
            <person name="Saranga D.J."/>
            <person name="Sato H."/>
            <person name="Schaeffer S.W."/>
            <person name="Schatz M.C."/>
            <person name="Schlenke T."/>
            <person name="Schwartz R."/>
            <person name="Segarra C."/>
            <person name="Singh R.S."/>
            <person name="Sirot L."/>
            <person name="Sirota M."/>
            <person name="Sisneros N.B."/>
            <person name="Smith C.D."/>
            <person name="Smith T.F."/>
            <person name="Spieth J."/>
            <person name="Stage D.E."/>
            <person name="Stark A."/>
            <person name="Stephan W."/>
            <person name="Strausberg R.L."/>
            <person name="Strempel S."/>
            <person name="Sturgill D."/>
            <person name="Sutton G."/>
            <person name="Sutton G.G."/>
            <person name="Tao W."/>
            <person name="Teichmann S."/>
            <person name="Tobari Y.N."/>
            <person name="Tomimura Y."/>
            <person name="Tsolas J.M."/>
            <person name="Valente V.L."/>
            <person name="Venter E."/>
            <person name="Venter J.C."/>
            <person name="Vicario S."/>
            <person name="Vieira F.G."/>
            <person name="Vilella A.J."/>
            <person name="Villasante A."/>
            <person name="Walenz B."/>
            <person name="Wang J."/>
            <person name="Wasserman M."/>
            <person name="Watts T."/>
            <person name="Wilson D."/>
            <person name="Wilson R.K."/>
            <person name="Wing R.A."/>
            <person name="Wolfner M.F."/>
            <person name="Wong A."/>
            <person name="Wong G.K."/>
            <person name="Wu C.I."/>
            <person name="Wu G."/>
            <person name="Yamamoto D."/>
            <person name="Yang H.P."/>
            <person name="Yang S.P."/>
            <person name="Yorke J.A."/>
            <person name="Yoshida K."/>
            <person name="Zdobnov E."/>
            <person name="Zhang P."/>
            <person name="Zhang Y."/>
            <person name="Zimin A.V."/>
            <person name="Baldwin J."/>
            <person name="Abdouelleil A."/>
            <person name="Abdulkadir J."/>
            <person name="Abebe A."/>
            <person name="Abera B."/>
            <person name="Abreu J."/>
            <person name="Acer S.C."/>
            <person name="Aftuck L."/>
            <person name="Alexander A."/>
            <person name="An P."/>
            <person name="Anderson E."/>
            <person name="Anderson S."/>
            <person name="Arachi H."/>
            <person name="Azer M."/>
            <person name="Bachantsang P."/>
            <person name="Barry A."/>
            <person name="Bayul T."/>
            <person name="Berlin A."/>
            <person name="Bessette D."/>
            <person name="Bloom T."/>
            <person name="Blye J."/>
            <person name="Boguslavskiy L."/>
            <person name="Bonnet C."/>
            <person name="Boukhgalter B."/>
            <person name="Bourzgui I."/>
            <person name="Brown A."/>
            <person name="Cahill P."/>
            <person name="Channer S."/>
            <person name="Cheshatsang Y."/>
            <person name="Chuda L."/>
            <person name="Citroen M."/>
            <person name="Collymore A."/>
            <person name="Cooke P."/>
            <person name="Costello M."/>
            <person name="D'Aco K."/>
            <person name="Daza R."/>
            <person name="De Haan G."/>
            <person name="DeGray S."/>
            <person name="DeMaso C."/>
            <person name="Dhargay N."/>
            <person name="Dooley K."/>
            <person name="Dooley E."/>
            <person name="Doricent M."/>
            <person name="Dorje P."/>
            <person name="Dorjee K."/>
            <person name="Dupes A."/>
            <person name="Elong R."/>
            <person name="Falk J."/>
            <person name="Farina A."/>
            <person name="Faro S."/>
            <person name="Ferguson D."/>
            <person name="Fisher S."/>
            <person name="Foley C.D."/>
            <person name="Franke A."/>
            <person name="Friedrich D."/>
            <person name="Gadbois L."/>
            <person name="Gearin G."/>
            <person name="Gearin C.R."/>
            <person name="Giannoukos G."/>
            <person name="Goode T."/>
            <person name="Graham J."/>
            <person name="Grandbois E."/>
            <person name="Grewal S."/>
            <person name="Gyaltsen K."/>
            <person name="Hafez N."/>
            <person name="Hagos B."/>
            <person name="Hall J."/>
            <person name="Henson C."/>
            <person name="Hollinger A."/>
            <person name="Honan T."/>
            <person name="Huard M.D."/>
            <person name="Hughes L."/>
            <person name="Hurhula B."/>
            <person name="Husby M.E."/>
            <person name="Kamat A."/>
            <person name="Kanga B."/>
            <person name="Kashin S."/>
            <person name="Khazanovich D."/>
            <person name="Kisner P."/>
            <person name="Lance K."/>
            <person name="Lara M."/>
            <person name="Lee W."/>
            <person name="Lennon N."/>
            <person name="Letendre F."/>
            <person name="LeVine R."/>
            <person name="Lipovsky A."/>
            <person name="Liu X."/>
            <person name="Liu J."/>
            <person name="Liu S."/>
            <person name="Lokyitsang T."/>
            <person name="Lokyitsang Y."/>
            <person name="Lubonja R."/>
            <person name="Lui A."/>
            <person name="MacDonald P."/>
            <person name="Magnisalis V."/>
            <person name="Maru K."/>
            <person name="Matthews C."/>
            <person name="McCusker W."/>
            <person name="McDonough S."/>
            <person name="Mehta T."/>
            <person name="Meldrim J."/>
            <person name="Meneus L."/>
            <person name="Mihai O."/>
            <person name="Mihalev A."/>
            <person name="Mihova T."/>
            <person name="Mittelman R."/>
            <person name="Mlenga V."/>
            <person name="Montmayeur A."/>
            <person name="Mulrain L."/>
            <person name="Navidi A."/>
            <person name="Naylor J."/>
            <person name="Negash T."/>
            <person name="Nguyen T."/>
            <person name="Nguyen N."/>
            <person name="Nicol R."/>
            <person name="Norbu C."/>
            <person name="Norbu N."/>
            <person name="Novod N."/>
            <person name="O'Neill B."/>
            <person name="Osman S."/>
            <person name="Markiewicz E."/>
            <person name="Oyono O.L."/>
            <person name="Patti C."/>
            <person name="Phunkhang P."/>
            <person name="Pierre F."/>
            <person name="Priest M."/>
            <person name="Raghuraman S."/>
            <person name="Rege F."/>
            <person name="Reyes R."/>
            <person name="Rise C."/>
            <person name="Rogov P."/>
            <person name="Ross K."/>
            <person name="Ryan E."/>
            <person name="Settipalli S."/>
            <person name="Shea T."/>
            <person name="Sherpa N."/>
            <person name="Shi L."/>
            <person name="Shih D."/>
            <person name="Sparrow T."/>
            <person name="Spaulding J."/>
            <person name="Stalker J."/>
            <person name="Stange-Thomann N."/>
            <person name="Stavropoulos S."/>
            <person name="Stone C."/>
            <person name="Strader C."/>
            <person name="Tesfaye S."/>
            <person name="Thomson T."/>
            <person name="Thoulutsang Y."/>
            <person name="Thoulutsang D."/>
            <person name="Topham K."/>
            <person name="Topping I."/>
            <person name="Tsamla T."/>
            <person name="Vassiliev H."/>
            <person name="Vo A."/>
            <person name="Wangchuk T."/>
            <person name="Wangdi T."/>
            <person name="Weiand M."/>
            <person name="Wilkinson J."/>
            <person name="Wilson A."/>
            <person name="Yadav S."/>
            <person name="Young G."/>
            <person name="Yu Q."/>
            <person name="Zembek L."/>
            <person name="Zhong D."/>
            <person name="Zimmer A."/>
            <person name="Zwirko Z."/>
            <person name="Jaffe D.B."/>
            <person name="Alvarez P."/>
            <person name="Brockman W."/>
            <person name="Butler J."/>
            <person name="Chin C."/>
            <person name="Gnerre S."/>
            <person name="Grabherr M."/>
            <person name="Kleber M."/>
            <person name="Mauceli E."/>
            <person name="MacCallum I."/>
        </authorList>
    </citation>
    <scope>NUCLEOTIDE SEQUENCE [LARGE SCALE GENOMIC DNA]</scope>
    <source>
        <strain evidence="3">Tucson 14024-0371.13</strain>
    </source>
</reference>
<feature type="coiled-coil region" evidence="1">
    <location>
        <begin position="54"/>
        <end position="81"/>
    </location>
</feature>
<dbReference type="EMBL" id="CH909241">
    <property type="protein sequence ID" value="KPU81792.1"/>
    <property type="molecule type" value="Genomic_DNA"/>
</dbReference>
<evidence type="ECO:0000313" key="3">
    <source>
        <dbReference type="Proteomes" id="UP000007801"/>
    </source>
</evidence>
<sequence>MHKRIYAAAENILPGCLFNMIIKDITGINCGSAGTVNKQKCCSCKNTMCCDANEEKLMRKVMRLENDIENAKMCLKNLKSIPSKLSIQRCRLDGGDSSLIRSIDIDRVKHNRHFKEHFPIV</sequence>
<proteinExistence type="predicted"/>
<organism evidence="2 3">
    <name type="scientific">Drosophila ananassae</name>
    <name type="common">Fruit fly</name>
    <dbReference type="NCBI Taxonomy" id="7217"/>
    <lineage>
        <taxon>Eukaryota</taxon>
        <taxon>Metazoa</taxon>
        <taxon>Ecdysozoa</taxon>
        <taxon>Arthropoda</taxon>
        <taxon>Hexapoda</taxon>
        <taxon>Insecta</taxon>
        <taxon>Pterygota</taxon>
        <taxon>Neoptera</taxon>
        <taxon>Endopterygota</taxon>
        <taxon>Diptera</taxon>
        <taxon>Brachycera</taxon>
        <taxon>Muscomorpha</taxon>
        <taxon>Ephydroidea</taxon>
        <taxon>Drosophilidae</taxon>
        <taxon>Drosophila</taxon>
        <taxon>Sophophora</taxon>
    </lineage>
</organism>
<dbReference type="InParanoid" id="A0A0P8YL09"/>
<gene>
    <name evidence="2" type="primary">Dana\GF28050</name>
    <name evidence="2" type="ORF">GF28050</name>
</gene>
<dbReference type="Proteomes" id="UP000007801">
    <property type="component" value="Unassembled WGS sequence"/>
</dbReference>